<evidence type="ECO:0000256" key="1">
    <source>
        <dbReference type="SAM" id="MobiDB-lite"/>
    </source>
</evidence>
<feature type="compositionally biased region" description="Low complexity" evidence="1">
    <location>
        <begin position="212"/>
        <end position="223"/>
    </location>
</feature>
<name>A0A086IYX2_NEMA1</name>
<dbReference type="Proteomes" id="UP000054524">
    <property type="component" value="Unassembled WGS sequence"/>
</dbReference>
<feature type="region of interest" description="Disordered" evidence="1">
    <location>
        <begin position="141"/>
        <end position="225"/>
    </location>
</feature>
<dbReference type="EMBL" id="AKIJ01000009">
    <property type="protein sequence ID" value="KFG25090.1"/>
    <property type="molecule type" value="Genomic_DNA"/>
</dbReference>
<feature type="compositionally biased region" description="Basic and acidic residues" evidence="1">
    <location>
        <begin position="196"/>
        <end position="209"/>
    </location>
</feature>
<feature type="region of interest" description="Disordered" evidence="1">
    <location>
        <begin position="96"/>
        <end position="128"/>
    </location>
</feature>
<accession>A0A086IYX2</accession>
<protein>
    <submittedName>
        <fullName evidence="2">Uncharacterized protein</fullName>
    </submittedName>
</protein>
<sequence>VVNIRAEIQTNYLCAHRGRKLKAEMKALCKKSTLGKLLAISVVVSLVMAARKYFSRRTHTAQDTLLKKTLCSAKEDTQARSLENIRKKRVERREWAMPVRETEDRRALDRQGNSNSTIQSSSGSQAVPILAKETEDKHILDRQESDSNTVSGSSVLSAVPILAKETEDNSTLDRQESDSDTVSGSSGSPAVPILAKETEDKHILDRQESDSDTVSGSSVLSSVPMPDKRKNSLFIEEEKKKQNLAKYYVDIAEEELNREIAFLEKLNEDIDKSWSIFIEVGKKLDSTRQRYIESVQTHKLIQEKESSIEEEICNYYRKEINTQIPTGIDLEYDEQIKRIGVMKEELDKMCSDQIKKWDAYKEYNKVAINGLKKGCDSREEKIKYFSILMLLEERLAIPMEYTIEVNNKVYDEGKMLLSAREKEAEYFKKNNEGKESETLNEILEMHTKHIESLEKMNGLWIGMCNIQKDLLSEAREKYKAYVAYDIANSMYENEKKVFYKRKDELARAEEVLERNNSRIYSAASS</sequence>
<evidence type="ECO:0000313" key="2">
    <source>
        <dbReference type="EMBL" id="KFG25090.1"/>
    </source>
</evidence>
<organism evidence="2 3">
    <name type="scientific">Nematocida ausubeli (strain ATCC PRA-371 / ERTm2)</name>
    <name type="common">Nematode killer fungus</name>
    <dbReference type="NCBI Taxonomy" id="1913371"/>
    <lineage>
        <taxon>Eukaryota</taxon>
        <taxon>Fungi</taxon>
        <taxon>Fungi incertae sedis</taxon>
        <taxon>Microsporidia</taxon>
        <taxon>Nematocida</taxon>
    </lineage>
</organism>
<proteinExistence type="predicted"/>
<comment type="caution">
    <text evidence="2">The sequence shown here is derived from an EMBL/GenBank/DDBJ whole genome shotgun (WGS) entry which is preliminary data.</text>
</comment>
<dbReference type="HOGENOM" id="CLU_519332_0_0_1"/>
<dbReference type="GeneID" id="77677438"/>
<reference evidence="2 3" key="1">
    <citation type="journal article" date="2014" name="Genome Announc.">
        <title>Genome Sequence of the Microsporidian Species Nematocida sp1 Strain ERTm6 (ATCC PRA-372).</title>
        <authorList>
            <person name="Bakowski M.A."/>
            <person name="Priest M."/>
            <person name="Young S."/>
            <person name="Cuomo C.A."/>
            <person name="Troemel E.R."/>
        </authorList>
    </citation>
    <scope>NUCLEOTIDE SEQUENCE [LARGE SCALE GENOMIC DNA]</scope>
    <source>
        <strain evidence="2 3">ERTm6</strain>
    </source>
</reference>
<keyword evidence="3" id="KW-1185">Reference proteome</keyword>
<evidence type="ECO:0000313" key="3">
    <source>
        <dbReference type="Proteomes" id="UP000054524"/>
    </source>
</evidence>
<feature type="compositionally biased region" description="Basic and acidic residues" evidence="1">
    <location>
        <begin position="164"/>
        <end position="177"/>
    </location>
</feature>
<feature type="compositionally biased region" description="Basic and acidic residues" evidence="1">
    <location>
        <begin position="96"/>
        <end position="109"/>
    </location>
</feature>
<dbReference type="AlphaFoldDB" id="A0A086IYX2"/>
<feature type="compositionally biased region" description="Low complexity" evidence="1">
    <location>
        <begin position="111"/>
        <end position="125"/>
    </location>
</feature>
<dbReference type="RefSeq" id="XP_052903645.1">
    <property type="nucleotide sequence ID" value="XM_053050069.1"/>
</dbReference>
<feature type="non-terminal residue" evidence="2">
    <location>
        <position position="1"/>
    </location>
</feature>
<gene>
    <name evidence="2" type="ORF">NESG_02465</name>
</gene>
<feature type="compositionally biased region" description="Polar residues" evidence="1">
    <location>
        <begin position="146"/>
        <end position="156"/>
    </location>
</feature>